<sequence>MMKFVPSEETSAVYGNDNLGLSISGAFLVLTPQKDSSKFKNVEKRRGCINYGSLTNFGMFEAGLQQEEASFVSSIAVTEECDCQNLTFNIKVASTPKPKKKASKCKEWDLEKIVSKKRRLQKKKMDISTSTNVKGCEVNFLKFMREKKMQEYLSKKSDSKFRLKKTIEKKSDLRAAKKINNGNFVNQYGKFLIEQQLNDFNVVNEQNISNNFNQFGQLKVWYVTRNS</sequence>
<gene>
    <name evidence="1" type="ORF">BpHYR1_053074</name>
</gene>
<dbReference type="AlphaFoldDB" id="A0A3M7PW58"/>
<evidence type="ECO:0000313" key="2">
    <source>
        <dbReference type="Proteomes" id="UP000276133"/>
    </source>
</evidence>
<dbReference type="Proteomes" id="UP000276133">
    <property type="component" value="Unassembled WGS sequence"/>
</dbReference>
<proteinExistence type="predicted"/>
<dbReference type="OrthoDB" id="10490173at2759"/>
<name>A0A3M7PW58_BRAPC</name>
<accession>A0A3M7PW58</accession>
<comment type="caution">
    <text evidence="1">The sequence shown here is derived from an EMBL/GenBank/DDBJ whole genome shotgun (WGS) entry which is preliminary data.</text>
</comment>
<keyword evidence="2" id="KW-1185">Reference proteome</keyword>
<protein>
    <submittedName>
        <fullName evidence="1">Uncharacterized protein</fullName>
    </submittedName>
</protein>
<dbReference type="EMBL" id="REGN01008516">
    <property type="protein sequence ID" value="RNA03406.1"/>
    <property type="molecule type" value="Genomic_DNA"/>
</dbReference>
<organism evidence="1 2">
    <name type="scientific">Brachionus plicatilis</name>
    <name type="common">Marine rotifer</name>
    <name type="synonym">Brachionus muelleri</name>
    <dbReference type="NCBI Taxonomy" id="10195"/>
    <lineage>
        <taxon>Eukaryota</taxon>
        <taxon>Metazoa</taxon>
        <taxon>Spiralia</taxon>
        <taxon>Gnathifera</taxon>
        <taxon>Rotifera</taxon>
        <taxon>Eurotatoria</taxon>
        <taxon>Monogononta</taxon>
        <taxon>Pseudotrocha</taxon>
        <taxon>Ploima</taxon>
        <taxon>Brachionidae</taxon>
        <taxon>Brachionus</taxon>
    </lineage>
</organism>
<evidence type="ECO:0000313" key="1">
    <source>
        <dbReference type="EMBL" id="RNA03406.1"/>
    </source>
</evidence>
<reference evidence="1 2" key="1">
    <citation type="journal article" date="2018" name="Sci. Rep.">
        <title>Genomic signatures of local adaptation to the degree of environmental predictability in rotifers.</title>
        <authorList>
            <person name="Franch-Gras L."/>
            <person name="Hahn C."/>
            <person name="Garcia-Roger E.M."/>
            <person name="Carmona M.J."/>
            <person name="Serra M."/>
            <person name="Gomez A."/>
        </authorList>
    </citation>
    <scope>NUCLEOTIDE SEQUENCE [LARGE SCALE GENOMIC DNA]</scope>
    <source>
        <strain evidence="1">HYR1</strain>
    </source>
</reference>